<dbReference type="RefSeq" id="WP_189107853.1">
    <property type="nucleotide sequence ID" value="NZ_BMMV01000008.1"/>
</dbReference>
<keyword evidence="2" id="KW-1185">Reference proteome</keyword>
<accession>A0ABQ2E7D0</accession>
<evidence type="ECO:0000313" key="1">
    <source>
        <dbReference type="EMBL" id="GGJ95682.1"/>
    </source>
</evidence>
<gene>
    <name evidence="1" type="ORF">GCM10011583_29100</name>
</gene>
<reference evidence="2" key="1">
    <citation type="journal article" date="2019" name="Int. J. Syst. Evol. Microbiol.">
        <title>The Global Catalogue of Microorganisms (GCM) 10K type strain sequencing project: providing services to taxonomists for standard genome sequencing and annotation.</title>
        <authorList>
            <consortium name="The Broad Institute Genomics Platform"/>
            <consortium name="The Broad Institute Genome Sequencing Center for Infectious Disease"/>
            <person name="Wu L."/>
            <person name="Ma J."/>
        </authorList>
    </citation>
    <scope>NUCLEOTIDE SEQUENCE [LARGE SCALE GENOMIC DNA]</scope>
    <source>
        <strain evidence="2">CGMCC 4.7275</strain>
    </source>
</reference>
<comment type="caution">
    <text evidence="1">The sequence shown here is derived from an EMBL/GenBank/DDBJ whole genome shotgun (WGS) entry which is preliminary data.</text>
</comment>
<sequence>MHTDVHLTPHALRAAELRAEAARSGPAGAAARPPGRLRRRLGRLLVEVGLRILQGPPVPAAPTA</sequence>
<name>A0ABQ2E7D0_9ACTN</name>
<proteinExistence type="predicted"/>
<evidence type="ECO:0000313" key="2">
    <source>
        <dbReference type="Proteomes" id="UP000660265"/>
    </source>
</evidence>
<protein>
    <submittedName>
        <fullName evidence="1">Uncharacterized protein</fullName>
    </submittedName>
</protein>
<dbReference type="EMBL" id="BMMV01000008">
    <property type="protein sequence ID" value="GGJ95682.1"/>
    <property type="molecule type" value="Genomic_DNA"/>
</dbReference>
<organism evidence="1 2">
    <name type="scientific">Streptomyces camponoticapitis</name>
    <dbReference type="NCBI Taxonomy" id="1616125"/>
    <lineage>
        <taxon>Bacteria</taxon>
        <taxon>Bacillati</taxon>
        <taxon>Actinomycetota</taxon>
        <taxon>Actinomycetes</taxon>
        <taxon>Kitasatosporales</taxon>
        <taxon>Streptomycetaceae</taxon>
        <taxon>Streptomyces</taxon>
    </lineage>
</organism>
<dbReference type="Proteomes" id="UP000660265">
    <property type="component" value="Unassembled WGS sequence"/>
</dbReference>